<dbReference type="InterPro" id="IPR033248">
    <property type="entry name" value="Transketolase_C"/>
</dbReference>
<dbReference type="CDD" id="cd07033">
    <property type="entry name" value="TPP_PYR_DXS_TK_like"/>
    <property type="match status" value="1"/>
</dbReference>
<dbReference type="Pfam" id="PF02780">
    <property type="entry name" value="Transketolase_C"/>
    <property type="match status" value="1"/>
</dbReference>
<dbReference type="Gene3D" id="3.40.50.920">
    <property type="match status" value="1"/>
</dbReference>
<gene>
    <name evidence="2" type="ORF">FDV58_34190</name>
</gene>
<dbReference type="AlphaFoldDB" id="A0A4V6CVR3"/>
<dbReference type="RefSeq" id="WP_137483033.1">
    <property type="nucleotide sequence ID" value="NZ_SZZP01000028.1"/>
</dbReference>
<dbReference type="InterPro" id="IPR051157">
    <property type="entry name" value="PDH/Transketolase"/>
</dbReference>
<feature type="domain" description="Transketolase-like pyrimidine-binding" evidence="1">
    <location>
        <begin position="91"/>
        <end position="256"/>
    </location>
</feature>
<proteinExistence type="predicted"/>
<dbReference type="PANTHER" id="PTHR43825">
    <property type="entry name" value="PYRUVATE DEHYDROGENASE E1 COMPONENT"/>
    <property type="match status" value="1"/>
</dbReference>
<evidence type="ECO:0000259" key="1">
    <source>
        <dbReference type="SMART" id="SM00861"/>
    </source>
</evidence>
<dbReference type="SMART" id="SM00861">
    <property type="entry name" value="Transket_pyr"/>
    <property type="match status" value="1"/>
</dbReference>
<dbReference type="Pfam" id="PF02779">
    <property type="entry name" value="Transket_pyr"/>
    <property type="match status" value="1"/>
</dbReference>
<dbReference type="InterPro" id="IPR005475">
    <property type="entry name" value="Transketolase-like_Pyr-bd"/>
</dbReference>
<reference evidence="2 3" key="1">
    <citation type="submission" date="2019-05" db="EMBL/GenBank/DDBJ databases">
        <title>Draft Genome of Bradyrhizobium elkanii strain SEMIA 938, Used in Commercial Inoculants for Lupinus spp. in Brazil.</title>
        <authorList>
            <person name="Hungria M."/>
            <person name="Delamuta J.R.M."/>
            <person name="Ribeiro R.A."/>
            <person name="Nogueira M.A."/>
        </authorList>
    </citation>
    <scope>NUCLEOTIDE SEQUENCE [LARGE SCALE GENOMIC DNA]</scope>
    <source>
        <strain evidence="2 3">Semia 938</strain>
    </source>
</reference>
<dbReference type="InterPro" id="IPR009014">
    <property type="entry name" value="Transketo_C/PFOR_II"/>
</dbReference>
<dbReference type="Gene3D" id="3.40.50.970">
    <property type="match status" value="1"/>
</dbReference>
<protein>
    <recommendedName>
        <fullName evidence="1">Transketolase-like pyrimidine-binding domain-containing protein</fullName>
    </recommendedName>
</protein>
<accession>A0A4V6CVR3</accession>
<dbReference type="InterPro" id="IPR029061">
    <property type="entry name" value="THDP-binding"/>
</dbReference>
<name>A0A4V6CVR3_BRAEL</name>
<dbReference type="EMBL" id="SZZP01000028">
    <property type="protein sequence ID" value="TKV74055.1"/>
    <property type="molecule type" value="Genomic_DNA"/>
</dbReference>
<dbReference type="PANTHER" id="PTHR43825:SF1">
    <property type="entry name" value="TRANSKETOLASE-LIKE PYRIMIDINE-BINDING DOMAIN-CONTAINING PROTEIN"/>
    <property type="match status" value="1"/>
</dbReference>
<dbReference type="SUPFAM" id="SSF52518">
    <property type="entry name" value="Thiamin diphosphate-binding fold (THDP-binding)"/>
    <property type="match status" value="1"/>
</dbReference>
<organism evidence="2 3">
    <name type="scientific">Bradyrhizobium elkanii</name>
    <dbReference type="NCBI Taxonomy" id="29448"/>
    <lineage>
        <taxon>Bacteria</taxon>
        <taxon>Pseudomonadati</taxon>
        <taxon>Pseudomonadota</taxon>
        <taxon>Alphaproteobacteria</taxon>
        <taxon>Hyphomicrobiales</taxon>
        <taxon>Nitrobacteraceae</taxon>
        <taxon>Bradyrhizobium</taxon>
    </lineage>
</organism>
<comment type="caution">
    <text evidence="2">The sequence shown here is derived from an EMBL/GenBank/DDBJ whole genome shotgun (WGS) entry which is preliminary data.</text>
</comment>
<sequence>MHSIVATSSAKLVLVRLFGRRIESNLIRRLAEQHAALGQLARERGRACHGSDLRRADHIAACSIDHNVWWPVVRSFRVQSGAAHTVSSQSLDLRSAFTAALMTKAKAGDAFTLISVDSKTSSHVEQIETDYPAYFLNLGVMEQCAAGVAAGLASCGHKVFVVGIASFVTMRAYEQIRTVLSHGNYDVKVVGLWSGLYYTFQGHTHVPHEDISIMRTLDNVSIYCPSSYLDMHNIVDRLFAERGFSYVRVENPFLSASWRAHGGESSDLGRLQVARRGRRVTIVSTGRSLFVAIEAADLLNDKGISCGVLNAIRLWPFDEVTLLAALKTTDILVTVEEHGRIGGLASIVSEILVHHGIDNVRHLPFTGSSKYPSNLTYQDALDRFGLTGDKISSAVARLIAGPGARAD</sequence>
<dbReference type="SUPFAM" id="SSF52922">
    <property type="entry name" value="TK C-terminal domain-like"/>
    <property type="match status" value="1"/>
</dbReference>
<evidence type="ECO:0000313" key="2">
    <source>
        <dbReference type="EMBL" id="TKV74055.1"/>
    </source>
</evidence>
<dbReference type="Proteomes" id="UP000305095">
    <property type="component" value="Unassembled WGS sequence"/>
</dbReference>
<evidence type="ECO:0000313" key="3">
    <source>
        <dbReference type="Proteomes" id="UP000305095"/>
    </source>
</evidence>